<comment type="caution">
    <text evidence="13">The sequence shown here is derived from an EMBL/GenBank/DDBJ whole genome shotgun (WGS) entry which is preliminary data.</text>
</comment>
<feature type="binding site" evidence="10">
    <location>
        <begin position="93"/>
        <end position="97"/>
    </location>
    <ligand>
        <name>NAD(+)</name>
        <dbReference type="ChEBI" id="CHEBI:57540"/>
    </ligand>
</feature>
<feature type="binding site" evidence="9">
    <location>
        <position position="120"/>
    </location>
    <ligand>
        <name>glycerol</name>
        <dbReference type="ChEBI" id="CHEBI:17754"/>
    </ligand>
</feature>
<keyword evidence="15" id="KW-1185">Reference proteome</keyword>
<dbReference type="InterPro" id="IPR001670">
    <property type="entry name" value="ADH_Fe/GldA"/>
</dbReference>
<reference evidence="14 15" key="1">
    <citation type="submission" date="2015-12" db="EMBL/GenBank/DDBJ databases">
        <authorList>
            <person name="Andreevskaya M."/>
        </authorList>
    </citation>
    <scope>NUCLEOTIDE SEQUENCE [LARGE SCALE GENOMIC DNA]</scope>
    <source>
        <strain evidence="12 15">KSL4-2</strain>
        <strain evidence="13 14">PL111</strain>
    </source>
</reference>
<organism evidence="13 14">
    <name type="scientific">Leuconostoc inhae</name>
    <dbReference type="NCBI Taxonomy" id="178001"/>
    <lineage>
        <taxon>Bacteria</taxon>
        <taxon>Bacillati</taxon>
        <taxon>Bacillota</taxon>
        <taxon>Bacilli</taxon>
        <taxon>Lactobacillales</taxon>
        <taxon>Lactobacillaceae</taxon>
        <taxon>Leuconostoc</taxon>
    </lineage>
</organism>
<dbReference type="PANTHER" id="PTHR43616:SF5">
    <property type="entry name" value="GLYCEROL DEHYDROGENASE 1"/>
    <property type="match status" value="1"/>
</dbReference>
<evidence type="ECO:0000313" key="15">
    <source>
        <dbReference type="Proteomes" id="UP000199047"/>
    </source>
</evidence>
<feature type="binding site" evidence="10">
    <location>
        <position position="130"/>
    </location>
    <ligand>
        <name>NAD(+)</name>
        <dbReference type="ChEBI" id="CHEBI:57540"/>
    </ligand>
</feature>
<keyword evidence="1 8" id="KW-0479">Metal-binding</keyword>
<feature type="domain" description="Alcohol dehydrogenase iron-type/glycerol dehydrogenase GldA" evidence="11">
    <location>
        <begin position="7"/>
        <end position="153"/>
    </location>
</feature>
<keyword evidence="2 13" id="KW-0560">Oxidoreductase</keyword>
<dbReference type="CDD" id="cd08170">
    <property type="entry name" value="GlyDH"/>
    <property type="match status" value="1"/>
</dbReference>
<dbReference type="PIRSF" id="PIRSF000112">
    <property type="entry name" value="Glycerol_dehydrogenase"/>
    <property type="match status" value="1"/>
</dbReference>
<gene>
    <name evidence="12" type="ORF">KSL4_0289</name>
    <name evidence="13" type="ORF">PL111_1406</name>
</gene>
<accession>A0AAN2QX63</accession>
<evidence type="ECO:0000256" key="10">
    <source>
        <dbReference type="PIRSR" id="PIRSR000112-3"/>
    </source>
</evidence>
<dbReference type="NCBIfam" id="NF006941">
    <property type="entry name" value="PRK09423.1"/>
    <property type="match status" value="1"/>
</dbReference>
<dbReference type="AlphaFoldDB" id="A0AAN2QX63"/>
<protein>
    <recommendedName>
        <fullName evidence="6">Glycerol dehydrogenase</fullName>
        <ecNumber evidence="5">1.1.1.6</ecNumber>
    </recommendedName>
</protein>
<evidence type="ECO:0000256" key="9">
    <source>
        <dbReference type="PIRSR" id="PIRSR000112-2"/>
    </source>
</evidence>
<evidence type="ECO:0000256" key="6">
    <source>
        <dbReference type="ARBA" id="ARBA00040132"/>
    </source>
</evidence>
<dbReference type="Proteomes" id="UP000198868">
    <property type="component" value="Unassembled WGS sequence"/>
</dbReference>
<dbReference type="Pfam" id="PF00465">
    <property type="entry name" value="Fe-ADH"/>
    <property type="match status" value="1"/>
</dbReference>
<feature type="binding site" evidence="8">
    <location>
        <position position="269"/>
    </location>
    <ligand>
        <name>glycerol</name>
        <dbReference type="ChEBI" id="CHEBI:17754"/>
    </ligand>
</feature>
<evidence type="ECO:0000256" key="1">
    <source>
        <dbReference type="ARBA" id="ARBA00022723"/>
    </source>
</evidence>
<feature type="binding site" evidence="8">
    <location>
        <position position="253"/>
    </location>
    <ligand>
        <name>glycerol</name>
        <dbReference type="ChEBI" id="CHEBI:17754"/>
    </ligand>
</feature>
<feature type="binding site" evidence="8">
    <location>
        <position position="170"/>
    </location>
    <ligand>
        <name>glycerol</name>
        <dbReference type="ChEBI" id="CHEBI:17754"/>
    </ligand>
</feature>
<evidence type="ECO:0000256" key="7">
    <source>
        <dbReference type="ARBA" id="ARBA00049006"/>
    </source>
</evidence>
<sequence>MKSFSSPSLYIQGQDILLNHCDQMKRLGKRAVILSNGVAIDIAANPLSDKLNEQHLFSEVLTISDDFDDYALSCLCQKIRHSNAGIVIAVGGGKVIDTAKIIAAQVECRLVVIPTLASTDAPTSRLSAKYNRQGNFERYIFFDDSPALVMVDTSIIVNAPTRTLIAGIADALATFIEYRAVQCGNGHNMFGDRQTITAGVLAEQASKTIFQNAELAIEANNAHVVDNYFEAVVEANILMSGLGFESGGEAAAHSIANGLTTFISPAIMHGEKVAFGLLGQLILSKSSDITYKKYLDFQRLLGLPVCLKDLGIMNDQNILRQIAREILRPHETIHQMNLSFTEEDIVNMLLQIDSYAKK</sequence>
<dbReference type="Proteomes" id="UP000199047">
    <property type="component" value="Unassembled WGS sequence"/>
</dbReference>
<evidence type="ECO:0000256" key="4">
    <source>
        <dbReference type="ARBA" id="ARBA00037918"/>
    </source>
</evidence>
<keyword evidence="8" id="KW-0862">Zinc</keyword>
<comment type="pathway">
    <text evidence="4">Polyol metabolism; glycerol fermentation; glycerone phosphate from glycerol (oxidative route): step 1/2.</text>
</comment>
<dbReference type="InterPro" id="IPR016205">
    <property type="entry name" value="Glycerol_DH"/>
</dbReference>
<feature type="binding site" evidence="10">
    <location>
        <begin position="115"/>
        <end position="118"/>
    </location>
    <ligand>
        <name>NAD(+)</name>
        <dbReference type="ChEBI" id="CHEBI:57540"/>
    </ligand>
</feature>
<dbReference type="Gene3D" id="1.20.1090.10">
    <property type="entry name" value="Dehydroquinate synthase-like - alpha domain"/>
    <property type="match status" value="1"/>
</dbReference>
<dbReference type="Gene3D" id="3.40.50.1970">
    <property type="match status" value="1"/>
</dbReference>
<dbReference type="PANTHER" id="PTHR43616">
    <property type="entry name" value="GLYCEROL DEHYDROGENASE"/>
    <property type="match status" value="1"/>
</dbReference>
<evidence type="ECO:0000313" key="13">
    <source>
        <dbReference type="EMBL" id="CUW17621.1"/>
    </source>
</evidence>
<dbReference type="EMBL" id="FBTU01000024">
    <property type="protein sequence ID" value="CUW17621.1"/>
    <property type="molecule type" value="Genomic_DNA"/>
</dbReference>
<comment type="catalytic activity">
    <reaction evidence="7">
        <text>glycerol + NAD(+) = dihydroxyacetone + NADH + H(+)</text>
        <dbReference type="Rhea" id="RHEA:13769"/>
        <dbReference type="ChEBI" id="CHEBI:15378"/>
        <dbReference type="ChEBI" id="CHEBI:16016"/>
        <dbReference type="ChEBI" id="CHEBI:17754"/>
        <dbReference type="ChEBI" id="CHEBI:57540"/>
        <dbReference type="ChEBI" id="CHEBI:57945"/>
        <dbReference type="EC" id="1.1.1.6"/>
    </reaction>
</comment>
<dbReference type="SUPFAM" id="SSF56796">
    <property type="entry name" value="Dehydroquinate synthase-like"/>
    <property type="match status" value="1"/>
</dbReference>
<evidence type="ECO:0000259" key="11">
    <source>
        <dbReference type="Pfam" id="PF00465"/>
    </source>
</evidence>
<evidence type="ECO:0000256" key="8">
    <source>
        <dbReference type="PIRSR" id="PIRSR000112-1"/>
    </source>
</evidence>
<dbReference type="GO" id="GO:0046872">
    <property type="term" value="F:metal ion binding"/>
    <property type="evidence" value="ECO:0007669"/>
    <property type="project" value="UniProtKB-KW"/>
</dbReference>
<feature type="binding site" evidence="10">
    <location>
        <position position="124"/>
    </location>
    <ligand>
        <name>NAD(+)</name>
        <dbReference type="ChEBI" id="CHEBI:57540"/>
    </ligand>
</feature>
<evidence type="ECO:0000313" key="14">
    <source>
        <dbReference type="Proteomes" id="UP000198868"/>
    </source>
</evidence>
<comment type="cofactor">
    <cofactor evidence="8">
        <name>Zn(2+)</name>
        <dbReference type="ChEBI" id="CHEBI:29105"/>
    </cofactor>
    <text evidence="8">Binds 1 zinc ion per subunit.</text>
</comment>
<name>A0AAN2QX63_9LACO</name>
<evidence type="ECO:0000313" key="12">
    <source>
        <dbReference type="EMBL" id="CUW14831.1"/>
    </source>
</evidence>
<dbReference type="EMBL" id="FBTB01000019">
    <property type="protein sequence ID" value="CUW14831.1"/>
    <property type="molecule type" value="Genomic_DNA"/>
</dbReference>
<proteinExistence type="predicted"/>
<evidence type="ECO:0000256" key="5">
    <source>
        <dbReference type="ARBA" id="ARBA00039147"/>
    </source>
</evidence>
<evidence type="ECO:0000256" key="2">
    <source>
        <dbReference type="ARBA" id="ARBA00023002"/>
    </source>
</evidence>
<feature type="binding site" evidence="10">
    <location>
        <position position="126"/>
    </location>
    <ligand>
        <name>NAD(+)</name>
        <dbReference type="ChEBI" id="CHEBI:57540"/>
    </ligand>
</feature>
<dbReference type="EC" id="1.1.1.6" evidence="5"/>
<dbReference type="GO" id="GO:0008888">
    <property type="term" value="F:glycerol dehydrogenase (NAD+) activity"/>
    <property type="evidence" value="ECO:0007669"/>
    <property type="project" value="UniProtKB-EC"/>
</dbReference>
<keyword evidence="3 10" id="KW-0520">NAD</keyword>
<evidence type="ECO:0000256" key="3">
    <source>
        <dbReference type="ARBA" id="ARBA00023027"/>
    </source>
</evidence>